<name>A0AAN7EEL5_QUERU</name>
<reference evidence="1 2" key="1">
    <citation type="journal article" date="2023" name="G3 (Bethesda)">
        <title>A haplotype-resolved chromosome-scale genome for Quercus rubra L. provides insights into the genetics of adaptive traits for red oak species.</title>
        <authorList>
            <person name="Kapoor B."/>
            <person name="Jenkins J."/>
            <person name="Schmutz J."/>
            <person name="Zhebentyayeva T."/>
            <person name="Kuelheim C."/>
            <person name="Coggeshall M."/>
            <person name="Heim C."/>
            <person name="Lasky J.R."/>
            <person name="Leites L."/>
            <person name="Islam-Faridi N."/>
            <person name="Romero-Severson J."/>
            <person name="DeLeo V.L."/>
            <person name="Lucas S.M."/>
            <person name="Lazic D."/>
            <person name="Gailing O."/>
            <person name="Carlson J."/>
            <person name="Staton M."/>
        </authorList>
    </citation>
    <scope>NUCLEOTIDE SEQUENCE [LARGE SCALE GENOMIC DNA]</scope>
    <source>
        <strain evidence="1">Pseudo-F2</strain>
    </source>
</reference>
<sequence>MEAEYVACSATVQEAVWLRRFFQNLEVVKDASDPVIVHCDSMATLAYAKDSKYHGRTKHIDIRYHYIRDMVAHNEVVLKHIFTSLMIANPLTKPIGRDVFQAHVRSLGLRRI</sequence>
<accession>A0AAN7EEL5</accession>
<keyword evidence="2" id="KW-1185">Reference proteome</keyword>
<dbReference type="AlphaFoldDB" id="A0AAN7EEL5"/>
<dbReference type="CDD" id="cd09272">
    <property type="entry name" value="RNase_HI_RT_Ty1"/>
    <property type="match status" value="1"/>
</dbReference>
<organism evidence="1 2">
    <name type="scientific">Quercus rubra</name>
    <name type="common">Northern red oak</name>
    <name type="synonym">Quercus borealis</name>
    <dbReference type="NCBI Taxonomy" id="3512"/>
    <lineage>
        <taxon>Eukaryota</taxon>
        <taxon>Viridiplantae</taxon>
        <taxon>Streptophyta</taxon>
        <taxon>Embryophyta</taxon>
        <taxon>Tracheophyta</taxon>
        <taxon>Spermatophyta</taxon>
        <taxon>Magnoliopsida</taxon>
        <taxon>eudicotyledons</taxon>
        <taxon>Gunneridae</taxon>
        <taxon>Pentapetalae</taxon>
        <taxon>rosids</taxon>
        <taxon>fabids</taxon>
        <taxon>Fagales</taxon>
        <taxon>Fagaceae</taxon>
        <taxon>Quercus</taxon>
    </lineage>
</organism>
<evidence type="ECO:0008006" key="3">
    <source>
        <dbReference type="Google" id="ProtNLM"/>
    </source>
</evidence>
<dbReference type="PANTHER" id="PTHR11439">
    <property type="entry name" value="GAG-POL-RELATED RETROTRANSPOSON"/>
    <property type="match status" value="1"/>
</dbReference>
<proteinExistence type="predicted"/>
<evidence type="ECO:0000313" key="2">
    <source>
        <dbReference type="Proteomes" id="UP001324115"/>
    </source>
</evidence>
<protein>
    <recommendedName>
        <fullName evidence="3">Retrovirus-related pol polyprotein from transposon tnt 1-94</fullName>
    </recommendedName>
</protein>
<evidence type="ECO:0000313" key="1">
    <source>
        <dbReference type="EMBL" id="KAK4568336.1"/>
    </source>
</evidence>
<dbReference type="PANTHER" id="PTHR11439:SF463">
    <property type="entry name" value="REVERSE TRANSCRIPTASE TY1_COPIA-TYPE DOMAIN-CONTAINING PROTEIN"/>
    <property type="match status" value="1"/>
</dbReference>
<dbReference type="EMBL" id="JAXUIC010000010">
    <property type="protein sequence ID" value="KAK4568336.1"/>
    <property type="molecule type" value="Genomic_DNA"/>
</dbReference>
<dbReference type="Proteomes" id="UP001324115">
    <property type="component" value="Unassembled WGS sequence"/>
</dbReference>
<gene>
    <name evidence="1" type="ORF">RGQ29_003924</name>
</gene>
<comment type="caution">
    <text evidence="1">The sequence shown here is derived from an EMBL/GenBank/DDBJ whole genome shotgun (WGS) entry which is preliminary data.</text>
</comment>